<name>A0ABW4MXV0_9CAUL</name>
<dbReference type="RefSeq" id="WP_377282374.1">
    <property type="nucleotide sequence ID" value="NZ_JBHRSI010000006.1"/>
</dbReference>
<dbReference type="PANTHER" id="PTHR42830">
    <property type="entry name" value="OSMOTICALLY INDUCIBLE FAMILY PROTEIN"/>
    <property type="match status" value="1"/>
</dbReference>
<dbReference type="SUPFAM" id="SSF82784">
    <property type="entry name" value="OsmC-like"/>
    <property type="match status" value="1"/>
</dbReference>
<protein>
    <submittedName>
        <fullName evidence="2">OsmC family protein</fullName>
    </submittedName>
</protein>
<dbReference type="Pfam" id="PF02566">
    <property type="entry name" value="OsmC"/>
    <property type="match status" value="1"/>
</dbReference>
<dbReference type="EMBL" id="JBHUEY010000001">
    <property type="protein sequence ID" value="MFD1782700.1"/>
    <property type="molecule type" value="Genomic_DNA"/>
</dbReference>
<accession>A0ABW4MXV0</accession>
<evidence type="ECO:0000256" key="1">
    <source>
        <dbReference type="SAM" id="MobiDB-lite"/>
    </source>
</evidence>
<reference evidence="3" key="1">
    <citation type="journal article" date="2019" name="Int. J. Syst. Evol. Microbiol.">
        <title>The Global Catalogue of Microorganisms (GCM) 10K type strain sequencing project: providing services to taxonomists for standard genome sequencing and annotation.</title>
        <authorList>
            <consortium name="The Broad Institute Genomics Platform"/>
            <consortium name="The Broad Institute Genome Sequencing Center for Infectious Disease"/>
            <person name="Wu L."/>
            <person name="Ma J."/>
        </authorList>
    </citation>
    <scope>NUCLEOTIDE SEQUENCE [LARGE SCALE GENOMIC DNA]</scope>
    <source>
        <strain evidence="3">DFY28</strain>
    </source>
</reference>
<proteinExistence type="predicted"/>
<dbReference type="InterPro" id="IPR036102">
    <property type="entry name" value="OsmC/Ohrsf"/>
</dbReference>
<dbReference type="InterPro" id="IPR052707">
    <property type="entry name" value="OsmC_Ohr_Peroxiredoxin"/>
</dbReference>
<sequence length="159" mass="17547">MAERKHRYEVDVVWTGNTGEGTKTYRSYSRDHEIRAEGRPPIPGTSDPLFRGDKRRWNPEQLLIGALSACHKLWYLHLAAEAGVVVLAYEDRAEGLLLESDEGGGRFSKVVLRPVVTIAPGSDPEVAQRLHGPAAEKCFIACSVNFPVEHEARVVVVGS</sequence>
<evidence type="ECO:0000313" key="2">
    <source>
        <dbReference type="EMBL" id="MFD1782700.1"/>
    </source>
</evidence>
<feature type="region of interest" description="Disordered" evidence="1">
    <location>
        <begin position="28"/>
        <end position="51"/>
    </location>
</feature>
<dbReference type="Gene3D" id="3.30.300.20">
    <property type="match status" value="1"/>
</dbReference>
<evidence type="ECO:0000313" key="3">
    <source>
        <dbReference type="Proteomes" id="UP001597237"/>
    </source>
</evidence>
<dbReference type="Proteomes" id="UP001597237">
    <property type="component" value="Unassembled WGS sequence"/>
</dbReference>
<dbReference type="InterPro" id="IPR003718">
    <property type="entry name" value="OsmC/Ohr_fam"/>
</dbReference>
<organism evidence="2 3">
    <name type="scientific">Phenylobacterium terrae</name>
    <dbReference type="NCBI Taxonomy" id="2665495"/>
    <lineage>
        <taxon>Bacteria</taxon>
        <taxon>Pseudomonadati</taxon>
        <taxon>Pseudomonadota</taxon>
        <taxon>Alphaproteobacteria</taxon>
        <taxon>Caulobacterales</taxon>
        <taxon>Caulobacteraceae</taxon>
        <taxon>Phenylobacterium</taxon>
    </lineage>
</organism>
<dbReference type="InterPro" id="IPR015946">
    <property type="entry name" value="KH_dom-like_a/b"/>
</dbReference>
<gene>
    <name evidence="2" type="ORF">ACFSC0_04785</name>
</gene>
<dbReference type="PANTHER" id="PTHR42830:SF2">
    <property type="entry name" value="OSMC_OHR FAMILY PROTEIN"/>
    <property type="match status" value="1"/>
</dbReference>
<comment type="caution">
    <text evidence="2">The sequence shown here is derived from an EMBL/GenBank/DDBJ whole genome shotgun (WGS) entry which is preliminary data.</text>
</comment>
<feature type="compositionally biased region" description="Basic and acidic residues" evidence="1">
    <location>
        <begin position="28"/>
        <end position="38"/>
    </location>
</feature>
<keyword evidence="3" id="KW-1185">Reference proteome</keyword>